<dbReference type="Pfam" id="PF02493">
    <property type="entry name" value="MORN"/>
    <property type="match status" value="9"/>
</dbReference>
<evidence type="ECO:0000313" key="4">
    <source>
        <dbReference type="Proteomes" id="UP000000600"/>
    </source>
</evidence>
<evidence type="ECO:0000256" key="1">
    <source>
        <dbReference type="ARBA" id="ARBA00022737"/>
    </source>
</evidence>
<evidence type="ECO:0008006" key="5">
    <source>
        <dbReference type="Google" id="ProtNLM"/>
    </source>
</evidence>
<dbReference type="InterPro" id="IPR003409">
    <property type="entry name" value="MORN"/>
</dbReference>
<feature type="region of interest" description="Disordered" evidence="2">
    <location>
        <begin position="118"/>
        <end position="138"/>
    </location>
</feature>
<keyword evidence="1" id="KW-0677">Repeat</keyword>
<dbReference type="STRING" id="5888.A0EI38"/>
<organism evidence="3 4">
    <name type="scientific">Paramecium tetraurelia</name>
    <dbReference type="NCBI Taxonomy" id="5888"/>
    <lineage>
        <taxon>Eukaryota</taxon>
        <taxon>Sar</taxon>
        <taxon>Alveolata</taxon>
        <taxon>Ciliophora</taxon>
        <taxon>Intramacronucleata</taxon>
        <taxon>Oligohymenophorea</taxon>
        <taxon>Peniculida</taxon>
        <taxon>Parameciidae</taxon>
        <taxon>Paramecium</taxon>
    </lineage>
</organism>
<dbReference type="GeneID" id="5048137"/>
<dbReference type="RefSeq" id="XP_001462352.1">
    <property type="nucleotide sequence ID" value="XM_001462315.2"/>
</dbReference>
<dbReference type="InParanoid" id="A0EI38"/>
<dbReference type="eggNOG" id="KOG0229">
    <property type="taxonomic scope" value="Eukaryota"/>
</dbReference>
<dbReference type="SUPFAM" id="SSF82185">
    <property type="entry name" value="Histone H3 K4-specific methyltransferase SET7/9 N-terminal domain"/>
    <property type="match status" value="2"/>
</dbReference>
<dbReference type="OrthoDB" id="282259at2759"/>
<dbReference type="AlphaFoldDB" id="A0EI38"/>
<dbReference type="OMA" id="WKNDMAH"/>
<dbReference type="Proteomes" id="UP000000600">
    <property type="component" value="Unassembled WGS sequence"/>
</dbReference>
<keyword evidence="4" id="KW-1185">Reference proteome</keyword>
<dbReference type="PANTHER" id="PTHR43215">
    <property type="entry name" value="RADIAL SPOKE HEAD 1 HOMOLOG"/>
    <property type="match status" value="1"/>
</dbReference>
<dbReference type="PANTHER" id="PTHR43215:SF14">
    <property type="entry name" value="RADIAL SPOKE HEAD 1 HOMOLOG"/>
    <property type="match status" value="1"/>
</dbReference>
<evidence type="ECO:0000313" key="3">
    <source>
        <dbReference type="EMBL" id="CAK94979.1"/>
    </source>
</evidence>
<reference evidence="3 4" key="1">
    <citation type="journal article" date="2006" name="Nature">
        <title>Global trends of whole-genome duplications revealed by the ciliate Paramecium tetraurelia.</title>
        <authorList>
            <consortium name="Genoscope"/>
            <person name="Aury J.-M."/>
            <person name="Jaillon O."/>
            <person name="Duret L."/>
            <person name="Noel B."/>
            <person name="Jubin C."/>
            <person name="Porcel B.M."/>
            <person name="Segurens B."/>
            <person name="Daubin V."/>
            <person name="Anthouard V."/>
            <person name="Aiach N."/>
            <person name="Arnaiz O."/>
            <person name="Billaut A."/>
            <person name="Beisson J."/>
            <person name="Blanc I."/>
            <person name="Bouhouche K."/>
            <person name="Camara F."/>
            <person name="Duharcourt S."/>
            <person name="Guigo R."/>
            <person name="Gogendeau D."/>
            <person name="Katinka M."/>
            <person name="Keller A.-M."/>
            <person name="Kissmehl R."/>
            <person name="Klotz C."/>
            <person name="Koll F."/>
            <person name="Le Moue A."/>
            <person name="Lepere C."/>
            <person name="Malinsky S."/>
            <person name="Nowacki M."/>
            <person name="Nowak J.K."/>
            <person name="Plattner H."/>
            <person name="Poulain J."/>
            <person name="Ruiz F."/>
            <person name="Serrano V."/>
            <person name="Zagulski M."/>
            <person name="Dessen P."/>
            <person name="Betermier M."/>
            <person name="Weissenbach J."/>
            <person name="Scarpelli C."/>
            <person name="Schachter V."/>
            <person name="Sperling L."/>
            <person name="Meyer E."/>
            <person name="Cohen J."/>
            <person name="Wincker P."/>
        </authorList>
    </citation>
    <scope>NUCLEOTIDE SEQUENCE [LARGE SCALE GENOMIC DNA]</scope>
    <source>
        <strain evidence="3 4">Stock d4-2</strain>
    </source>
</reference>
<evidence type="ECO:0000256" key="2">
    <source>
        <dbReference type="SAM" id="MobiDB-lite"/>
    </source>
</evidence>
<gene>
    <name evidence="3" type="ORF">GSPATT00027306001</name>
</gene>
<dbReference type="Gene3D" id="2.20.110.10">
    <property type="entry name" value="Histone H3 K4-specific methyltransferase SET7/9 N-terminal domain"/>
    <property type="match status" value="5"/>
</dbReference>
<dbReference type="EMBL" id="CT868680">
    <property type="protein sequence ID" value="CAK94979.1"/>
    <property type="molecule type" value="Genomic_DNA"/>
</dbReference>
<proteinExistence type="predicted"/>
<name>A0EI38_PARTE</name>
<dbReference type="SMART" id="SM00698">
    <property type="entry name" value="MORN"/>
    <property type="match status" value="9"/>
</dbReference>
<accession>A0EI38</accession>
<dbReference type="KEGG" id="ptm:GSPATT00027306001"/>
<dbReference type="HOGENOM" id="CLU_032017_1_2_1"/>
<sequence>MIQQQLSKIYNLIAILEFTEILIWINSQQLNKIKTTQGRIANVRQLRSFRILKDFFIDFLYQNYYWNQILQIFGNPFHKFIRGQIREIQQLIQKIYSKNYRIMGNACRCNQHSDIINEEQESNNPEVYQAKTEKPEDDKCDQQQQLSKWRNIQEDDNLPLPEFREEVAKSNNGSRIQLPPVTMKSGNIYEGEWLNQQKDGKGKFTWKDGSYFEGDFVQDKAMGIGKLVHVNGDSYEGEWKNDMAHGHGVFNHFRGVKYAGQWKYDLQDGEGQETWPDGTEYKGTYKEGKRHGQGHMQFQDGSKYEGNFENNEICGLGCYTWKDGKQYKGQWLNNKMHGQGECIWKDGKSYKGEYADDKKNGYGVFTWASGKRYEGCWQDGKQHGEGIIINAEGVRREGLWEYGKPKNLD</sequence>
<protein>
    <recommendedName>
        <fullName evidence="5">MORN repeat protein</fullName>
    </recommendedName>
</protein>